<evidence type="ECO:0000313" key="1">
    <source>
        <dbReference type="EMBL" id="KEQ50221.1"/>
    </source>
</evidence>
<evidence type="ECO:0000313" key="2">
    <source>
        <dbReference type="Proteomes" id="UP000028411"/>
    </source>
</evidence>
<name>A0A081R4U8_SPHCR</name>
<reference evidence="1 2" key="1">
    <citation type="submission" date="2014-02" db="EMBL/GenBank/DDBJ databases">
        <title>Whole genome sequence of Sphingobium chlorophenolicum NBRC 16172.</title>
        <authorList>
            <person name="Gan H.M."/>
            <person name="Gan H.Y."/>
            <person name="Chew T.H."/>
            <person name="Savka M.A."/>
        </authorList>
    </citation>
    <scope>NUCLEOTIDE SEQUENCE [LARGE SCALE GENOMIC DNA]</scope>
    <source>
        <strain evidence="1 2">NBRC 16172</strain>
    </source>
</reference>
<comment type="caution">
    <text evidence="1">The sequence shown here is derived from an EMBL/GenBank/DDBJ whole genome shotgun (WGS) entry which is preliminary data.</text>
</comment>
<sequence>MSDAAPTPILLVGSVPLSDEEQVFSTVSRTLGSRIKAIPDGETGDRTNWINWQKSVMDKAPMLERKKHVEGYGAVQVDLYSRRADCADDAAFPPLGYASAAIASYRTFERLAAEGRIAADTRFMVALPTPFAPMMSFIEPESFEAIEPLYAAAMRRELQEILAVVPPERLAVQWDAALEFAVLEGVFPAPVTDFDPLVSRMVELASWVPSSVKMGFHLCYGDANHSHFKEPEDTALMVSVMNHLATLVERPIDWFHLPVPIDRADDTYFAPLSKLATEAGTTIYLGLVHARDGLEGALRRAGHAKTHLPAFGIATECGFGRRPSETVAPLLELQAEIARHLDMVPA</sequence>
<dbReference type="Gene3D" id="3.20.20.210">
    <property type="match status" value="1"/>
</dbReference>
<organism evidence="1 2">
    <name type="scientific">Sphingobium chlorophenolicum</name>
    <dbReference type="NCBI Taxonomy" id="46429"/>
    <lineage>
        <taxon>Bacteria</taxon>
        <taxon>Pseudomonadati</taxon>
        <taxon>Pseudomonadota</taxon>
        <taxon>Alphaproteobacteria</taxon>
        <taxon>Sphingomonadales</taxon>
        <taxon>Sphingomonadaceae</taxon>
        <taxon>Sphingobium</taxon>
    </lineage>
</organism>
<dbReference type="EMBL" id="JFHR01000108">
    <property type="protein sequence ID" value="KEQ50221.1"/>
    <property type="molecule type" value="Genomic_DNA"/>
</dbReference>
<dbReference type="InterPro" id="IPR038071">
    <property type="entry name" value="UROD/MetE-like_sf"/>
</dbReference>
<dbReference type="RefSeq" id="WP_037457456.1">
    <property type="nucleotide sequence ID" value="NZ_JFHR01000108.1"/>
</dbReference>
<protein>
    <submittedName>
        <fullName evidence="1">Uncharacterized protein</fullName>
    </submittedName>
</protein>
<dbReference type="AlphaFoldDB" id="A0A081R4U8"/>
<accession>A0A081R4U8</accession>
<dbReference type="OrthoDB" id="4504900at2"/>
<dbReference type="SUPFAM" id="SSF51726">
    <property type="entry name" value="UROD/MetE-like"/>
    <property type="match status" value="1"/>
</dbReference>
<dbReference type="eggNOG" id="ENOG502Z923">
    <property type="taxonomic scope" value="Bacteria"/>
</dbReference>
<dbReference type="PATRIC" id="fig|46429.4.peg.4467"/>
<gene>
    <name evidence="1" type="ORF">BV95_04481</name>
</gene>
<dbReference type="Proteomes" id="UP000028411">
    <property type="component" value="Unassembled WGS sequence"/>
</dbReference>
<proteinExistence type="predicted"/>